<dbReference type="EMBL" id="NEDP02076364">
    <property type="protein sequence ID" value="OWF36778.1"/>
    <property type="molecule type" value="Genomic_DNA"/>
</dbReference>
<organism evidence="2 3">
    <name type="scientific">Mizuhopecten yessoensis</name>
    <name type="common">Japanese scallop</name>
    <name type="synonym">Patinopecten yessoensis</name>
    <dbReference type="NCBI Taxonomy" id="6573"/>
    <lineage>
        <taxon>Eukaryota</taxon>
        <taxon>Metazoa</taxon>
        <taxon>Spiralia</taxon>
        <taxon>Lophotrochozoa</taxon>
        <taxon>Mollusca</taxon>
        <taxon>Bivalvia</taxon>
        <taxon>Autobranchia</taxon>
        <taxon>Pteriomorphia</taxon>
        <taxon>Pectinida</taxon>
        <taxon>Pectinoidea</taxon>
        <taxon>Pectinidae</taxon>
        <taxon>Mizuhopecten</taxon>
    </lineage>
</organism>
<evidence type="ECO:0000256" key="1">
    <source>
        <dbReference type="SAM" id="MobiDB-lite"/>
    </source>
</evidence>
<keyword evidence="3" id="KW-1185">Reference proteome</keyword>
<protein>
    <submittedName>
        <fullName evidence="2">Uncharacterized protein</fullName>
    </submittedName>
</protein>
<comment type="caution">
    <text evidence="2">The sequence shown here is derived from an EMBL/GenBank/DDBJ whole genome shotgun (WGS) entry which is preliminary data.</text>
</comment>
<evidence type="ECO:0000313" key="3">
    <source>
        <dbReference type="Proteomes" id="UP000242188"/>
    </source>
</evidence>
<feature type="region of interest" description="Disordered" evidence="1">
    <location>
        <begin position="1"/>
        <end position="55"/>
    </location>
</feature>
<feature type="compositionally biased region" description="Acidic residues" evidence="1">
    <location>
        <begin position="1"/>
        <end position="18"/>
    </location>
</feature>
<dbReference type="AlphaFoldDB" id="A0A210PJV7"/>
<accession>A0A210PJV7</accession>
<name>A0A210PJV7_MIZYE</name>
<evidence type="ECO:0000313" key="2">
    <source>
        <dbReference type="EMBL" id="OWF36778.1"/>
    </source>
</evidence>
<sequence length="92" mass="10481">MVEDNSDSDVDDHPELDEDDRKQGKCSGQQASVPKQSTKGNTNKGSKSWSKEEQEAVFRHLGQQILTGKLPGKHQCEEVKRKEVILHHRSWE</sequence>
<gene>
    <name evidence="2" type="ORF">KP79_PYT02877</name>
</gene>
<reference evidence="2 3" key="1">
    <citation type="journal article" date="2017" name="Nat. Ecol. Evol.">
        <title>Scallop genome provides insights into evolution of bilaterian karyotype and development.</title>
        <authorList>
            <person name="Wang S."/>
            <person name="Zhang J."/>
            <person name="Jiao W."/>
            <person name="Li J."/>
            <person name="Xun X."/>
            <person name="Sun Y."/>
            <person name="Guo X."/>
            <person name="Huan P."/>
            <person name="Dong B."/>
            <person name="Zhang L."/>
            <person name="Hu X."/>
            <person name="Sun X."/>
            <person name="Wang J."/>
            <person name="Zhao C."/>
            <person name="Wang Y."/>
            <person name="Wang D."/>
            <person name="Huang X."/>
            <person name="Wang R."/>
            <person name="Lv J."/>
            <person name="Li Y."/>
            <person name="Zhang Z."/>
            <person name="Liu B."/>
            <person name="Lu W."/>
            <person name="Hui Y."/>
            <person name="Liang J."/>
            <person name="Zhou Z."/>
            <person name="Hou R."/>
            <person name="Li X."/>
            <person name="Liu Y."/>
            <person name="Li H."/>
            <person name="Ning X."/>
            <person name="Lin Y."/>
            <person name="Zhao L."/>
            <person name="Xing Q."/>
            <person name="Dou J."/>
            <person name="Li Y."/>
            <person name="Mao J."/>
            <person name="Guo H."/>
            <person name="Dou H."/>
            <person name="Li T."/>
            <person name="Mu C."/>
            <person name="Jiang W."/>
            <person name="Fu Q."/>
            <person name="Fu X."/>
            <person name="Miao Y."/>
            <person name="Liu J."/>
            <person name="Yu Q."/>
            <person name="Li R."/>
            <person name="Liao H."/>
            <person name="Li X."/>
            <person name="Kong Y."/>
            <person name="Jiang Z."/>
            <person name="Chourrout D."/>
            <person name="Li R."/>
            <person name="Bao Z."/>
        </authorList>
    </citation>
    <scope>NUCLEOTIDE SEQUENCE [LARGE SCALE GENOMIC DNA]</scope>
    <source>
        <strain evidence="2 3">PY_sf001</strain>
    </source>
</reference>
<proteinExistence type="predicted"/>
<dbReference type="Proteomes" id="UP000242188">
    <property type="component" value="Unassembled WGS sequence"/>
</dbReference>
<feature type="compositionally biased region" description="Polar residues" evidence="1">
    <location>
        <begin position="26"/>
        <end position="48"/>
    </location>
</feature>